<evidence type="ECO:0008006" key="3">
    <source>
        <dbReference type="Google" id="ProtNLM"/>
    </source>
</evidence>
<sequence length="56" mass="6211">MLVASGKLSPEKAEKVKLEFLNTGKPIEQLITEGKLVSESDLTQARAQFYNIPYVS</sequence>
<evidence type="ECO:0000313" key="1">
    <source>
        <dbReference type="EMBL" id="PJE67753.1"/>
    </source>
</evidence>
<accession>A0A2M8L4A3</accession>
<organism evidence="1 2">
    <name type="scientific">Candidatus Shapirobacteria bacterium CG10_big_fil_rev_8_21_14_0_10_40_9</name>
    <dbReference type="NCBI Taxonomy" id="1974888"/>
    <lineage>
        <taxon>Bacteria</taxon>
        <taxon>Candidatus Shapironibacteriota</taxon>
    </lineage>
</organism>
<proteinExistence type="predicted"/>
<dbReference type="SUPFAM" id="SSF160246">
    <property type="entry name" value="EspE N-terminal domain-like"/>
    <property type="match status" value="1"/>
</dbReference>
<dbReference type="EMBL" id="PFEK01000011">
    <property type="protein sequence ID" value="PJE67753.1"/>
    <property type="molecule type" value="Genomic_DNA"/>
</dbReference>
<dbReference type="AlphaFoldDB" id="A0A2M8L4A3"/>
<reference evidence="2" key="1">
    <citation type="submission" date="2017-09" db="EMBL/GenBank/DDBJ databases">
        <title>Depth-based differentiation of microbial function through sediment-hosted aquifers and enrichment of novel symbionts in the deep terrestrial subsurface.</title>
        <authorList>
            <person name="Probst A.J."/>
            <person name="Ladd B."/>
            <person name="Jarett J.K."/>
            <person name="Geller-Mcgrath D.E."/>
            <person name="Sieber C.M.K."/>
            <person name="Emerson J.B."/>
            <person name="Anantharaman K."/>
            <person name="Thomas B.C."/>
            <person name="Malmstrom R."/>
            <person name="Stieglmeier M."/>
            <person name="Klingl A."/>
            <person name="Woyke T."/>
            <person name="Ryan C.M."/>
            <person name="Banfield J.F."/>
        </authorList>
    </citation>
    <scope>NUCLEOTIDE SEQUENCE [LARGE SCALE GENOMIC DNA]</scope>
</reference>
<gene>
    <name evidence="1" type="ORF">COU95_00655</name>
</gene>
<comment type="caution">
    <text evidence="1">The sequence shown here is derived from an EMBL/GenBank/DDBJ whole genome shotgun (WGS) entry which is preliminary data.</text>
</comment>
<evidence type="ECO:0000313" key="2">
    <source>
        <dbReference type="Proteomes" id="UP000231474"/>
    </source>
</evidence>
<protein>
    <recommendedName>
        <fullName evidence="3">Type II secretion system protein GspE N-terminal domain-containing protein</fullName>
    </recommendedName>
</protein>
<feature type="non-terminal residue" evidence="1">
    <location>
        <position position="56"/>
    </location>
</feature>
<dbReference type="InterPro" id="IPR037257">
    <property type="entry name" value="T2SS_E_N_sf"/>
</dbReference>
<name>A0A2M8L4A3_9BACT</name>
<dbReference type="Proteomes" id="UP000231474">
    <property type="component" value="Unassembled WGS sequence"/>
</dbReference>